<name>A0AAV7T0D3_PLEWA</name>
<dbReference type="EMBL" id="JANPWB010000007">
    <property type="protein sequence ID" value="KAJ1169716.1"/>
    <property type="molecule type" value="Genomic_DNA"/>
</dbReference>
<evidence type="ECO:0000256" key="1">
    <source>
        <dbReference type="SAM" id="MobiDB-lite"/>
    </source>
</evidence>
<dbReference type="AlphaFoldDB" id="A0AAV7T0D3"/>
<dbReference type="Proteomes" id="UP001066276">
    <property type="component" value="Chromosome 4_1"/>
</dbReference>
<evidence type="ECO:0000313" key="2">
    <source>
        <dbReference type="EMBL" id="KAJ1169716.1"/>
    </source>
</evidence>
<feature type="region of interest" description="Disordered" evidence="1">
    <location>
        <begin position="130"/>
        <end position="175"/>
    </location>
</feature>
<feature type="region of interest" description="Disordered" evidence="1">
    <location>
        <begin position="1"/>
        <end position="34"/>
    </location>
</feature>
<sequence>MCATKRGSWPEAAARGPPLPIQSSESDIPVHMGGGGPSPFPPLLPSLGCVCTLCGAASVSLPSSGPPRVSSTLPVPSGAPRGKTQAAASLPLSDLLSPVQRARAADQTGAAAHQAGVRWWLRPSGAFLPGRGRTAPPGYRGPHPEHGPGSVEASSLLFSPEPLHPEGSPIQSQCG</sequence>
<gene>
    <name evidence="2" type="ORF">NDU88_001607</name>
</gene>
<organism evidence="2 3">
    <name type="scientific">Pleurodeles waltl</name>
    <name type="common">Iberian ribbed newt</name>
    <dbReference type="NCBI Taxonomy" id="8319"/>
    <lineage>
        <taxon>Eukaryota</taxon>
        <taxon>Metazoa</taxon>
        <taxon>Chordata</taxon>
        <taxon>Craniata</taxon>
        <taxon>Vertebrata</taxon>
        <taxon>Euteleostomi</taxon>
        <taxon>Amphibia</taxon>
        <taxon>Batrachia</taxon>
        <taxon>Caudata</taxon>
        <taxon>Salamandroidea</taxon>
        <taxon>Salamandridae</taxon>
        <taxon>Pleurodelinae</taxon>
        <taxon>Pleurodeles</taxon>
    </lineage>
</organism>
<accession>A0AAV7T0D3</accession>
<comment type="caution">
    <text evidence="2">The sequence shown here is derived from an EMBL/GenBank/DDBJ whole genome shotgun (WGS) entry which is preliminary data.</text>
</comment>
<feature type="region of interest" description="Disordered" evidence="1">
    <location>
        <begin position="61"/>
        <end position="91"/>
    </location>
</feature>
<protein>
    <submittedName>
        <fullName evidence="2">Uncharacterized protein</fullName>
    </submittedName>
</protein>
<reference evidence="2" key="1">
    <citation type="journal article" date="2022" name="bioRxiv">
        <title>Sequencing and chromosome-scale assembly of the giantPleurodeles waltlgenome.</title>
        <authorList>
            <person name="Brown T."/>
            <person name="Elewa A."/>
            <person name="Iarovenko S."/>
            <person name="Subramanian E."/>
            <person name="Araus A.J."/>
            <person name="Petzold A."/>
            <person name="Susuki M."/>
            <person name="Suzuki K.-i.T."/>
            <person name="Hayashi T."/>
            <person name="Toyoda A."/>
            <person name="Oliveira C."/>
            <person name="Osipova E."/>
            <person name="Leigh N.D."/>
            <person name="Simon A."/>
            <person name="Yun M.H."/>
        </authorList>
    </citation>
    <scope>NUCLEOTIDE SEQUENCE</scope>
    <source>
        <strain evidence="2">20211129_DDA</strain>
        <tissue evidence="2">Liver</tissue>
    </source>
</reference>
<keyword evidence="3" id="KW-1185">Reference proteome</keyword>
<proteinExistence type="predicted"/>
<evidence type="ECO:0000313" key="3">
    <source>
        <dbReference type="Proteomes" id="UP001066276"/>
    </source>
</evidence>